<dbReference type="AlphaFoldDB" id="A0A8S9QT94"/>
<protein>
    <submittedName>
        <fullName evidence="2">Uncharacterized protein</fullName>
    </submittedName>
</protein>
<sequence>MELQSYGESWCQQFDITPHQLNALEILLLWCIYHFFLQFSDIRDQMDELYHKKKTIHASIRSIGETSKIGDAVHQPARTEGGSVQDKSRPEGVKKDKPDRQAGDNQKDSCVRHPAAETSDD</sequence>
<dbReference type="EMBL" id="QGKX02000996">
    <property type="protein sequence ID" value="KAF3554927.1"/>
    <property type="molecule type" value="Genomic_DNA"/>
</dbReference>
<feature type="compositionally biased region" description="Basic and acidic residues" evidence="1">
    <location>
        <begin position="86"/>
        <end position="115"/>
    </location>
</feature>
<feature type="region of interest" description="Disordered" evidence="1">
    <location>
        <begin position="65"/>
        <end position="121"/>
    </location>
</feature>
<organism evidence="2 3">
    <name type="scientific">Brassica cretica</name>
    <name type="common">Mustard</name>
    <dbReference type="NCBI Taxonomy" id="69181"/>
    <lineage>
        <taxon>Eukaryota</taxon>
        <taxon>Viridiplantae</taxon>
        <taxon>Streptophyta</taxon>
        <taxon>Embryophyta</taxon>
        <taxon>Tracheophyta</taxon>
        <taxon>Spermatophyta</taxon>
        <taxon>Magnoliopsida</taxon>
        <taxon>eudicotyledons</taxon>
        <taxon>Gunneridae</taxon>
        <taxon>Pentapetalae</taxon>
        <taxon>rosids</taxon>
        <taxon>malvids</taxon>
        <taxon>Brassicales</taxon>
        <taxon>Brassicaceae</taxon>
        <taxon>Brassiceae</taxon>
        <taxon>Brassica</taxon>
    </lineage>
</organism>
<evidence type="ECO:0000256" key="1">
    <source>
        <dbReference type="SAM" id="MobiDB-lite"/>
    </source>
</evidence>
<comment type="caution">
    <text evidence="2">The sequence shown here is derived from an EMBL/GenBank/DDBJ whole genome shotgun (WGS) entry which is preliminary data.</text>
</comment>
<gene>
    <name evidence="2" type="ORF">F2Q69_00013314</name>
</gene>
<name>A0A8S9QT94_BRACR</name>
<dbReference type="Proteomes" id="UP000712600">
    <property type="component" value="Unassembled WGS sequence"/>
</dbReference>
<accession>A0A8S9QT94</accession>
<evidence type="ECO:0000313" key="3">
    <source>
        <dbReference type="Proteomes" id="UP000712600"/>
    </source>
</evidence>
<reference evidence="2" key="1">
    <citation type="submission" date="2019-12" db="EMBL/GenBank/DDBJ databases">
        <title>Genome sequencing and annotation of Brassica cretica.</title>
        <authorList>
            <person name="Studholme D.J."/>
            <person name="Sarris P."/>
        </authorList>
    </citation>
    <scope>NUCLEOTIDE SEQUENCE</scope>
    <source>
        <strain evidence="2">PFS-109/04</strain>
        <tissue evidence="2">Leaf</tissue>
    </source>
</reference>
<evidence type="ECO:0000313" key="2">
    <source>
        <dbReference type="EMBL" id="KAF3554927.1"/>
    </source>
</evidence>
<proteinExistence type="predicted"/>